<feature type="region of interest" description="Disordered" evidence="1">
    <location>
        <begin position="33"/>
        <end position="73"/>
    </location>
</feature>
<evidence type="ECO:0000256" key="1">
    <source>
        <dbReference type="SAM" id="MobiDB-lite"/>
    </source>
</evidence>
<comment type="caution">
    <text evidence="2">The sequence shown here is derived from an EMBL/GenBank/DDBJ whole genome shotgun (WGS) entry which is preliminary data.</text>
</comment>
<feature type="compositionally biased region" description="Low complexity" evidence="1">
    <location>
        <begin position="45"/>
        <end position="54"/>
    </location>
</feature>
<organism evidence="2">
    <name type="scientific">Haloferax sp. CBA1149</name>
    <dbReference type="NCBI Taxonomy" id="2650753"/>
    <lineage>
        <taxon>Archaea</taxon>
        <taxon>Methanobacteriati</taxon>
        <taxon>Methanobacteriota</taxon>
        <taxon>Stenosarchaea group</taxon>
        <taxon>Halobacteria</taxon>
        <taxon>Halobacteriales</taxon>
        <taxon>Haloferacaceae</taxon>
        <taxon>Haloferax</taxon>
    </lineage>
</organism>
<dbReference type="Pfam" id="PF24445">
    <property type="entry name" value="DUF7564"/>
    <property type="match status" value="1"/>
</dbReference>
<dbReference type="InterPro" id="IPR055986">
    <property type="entry name" value="DUF7564"/>
</dbReference>
<dbReference type="EMBL" id="VZUS01000001">
    <property type="protein sequence ID" value="KAB1186690.1"/>
    <property type="molecule type" value="Genomic_DNA"/>
</dbReference>
<dbReference type="AlphaFoldDB" id="A0A643JQW2"/>
<evidence type="ECO:0000313" key="2">
    <source>
        <dbReference type="EMBL" id="KAB1186690.1"/>
    </source>
</evidence>
<accession>A0A643JQW2</accession>
<proteinExistence type="predicted"/>
<protein>
    <recommendedName>
        <fullName evidence="3">Small CPxCG-related zinc finger protein</fullName>
    </recommendedName>
</protein>
<evidence type="ECO:0008006" key="3">
    <source>
        <dbReference type="Google" id="ProtNLM"/>
    </source>
</evidence>
<dbReference type="RefSeq" id="WP_151134620.1">
    <property type="nucleotide sequence ID" value="NZ_VZUS01000001.1"/>
</dbReference>
<reference evidence="2" key="1">
    <citation type="submission" date="2019-09" db="EMBL/GenBank/DDBJ databases">
        <title>Genomic analysis of Haloferax sp. CBA1149.</title>
        <authorList>
            <person name="Roh S.W."/>
        </authorList>
    </citation>
    <scope>NUCLEOTIDE SEQUENCE</scope>
    <source>
        <strain evidence="2">CBA1149</strain>
    </source>
</reference>
<sequence>MTPSPVCIRCGDNYSFTRMYKGNYCPDCHEAWSTTPRSEVPPRPRSQSSRTTSSVHQHDDNLPRPLEPPYDDE</sequence>
<name>A0A643JQW2_9EURY</name>
<gene>
    <name evidence="2" type="ORF">Hfx1149_01060</name>
</gene>